<evidence type="ECO:0000313" key="14">
    <source>
        <dbReference type="EMBL" id="CCG84374.1"/>
    </source>
</evidence>
<protein>
    <recommendedName>
        <fullName evidence="11">mRNA cap guanine-N(7) methyltransferase</fullName>
        <ecNumber evidence="2">2.1.1.56</ecNumber>
    </recommendedName>
    <alternativeName>
        <fullName evidence="8">mRNA (guanine-N(7))-methyltransferase</fullName>
    </alternativeName>
    <alternativeName>
        <fullName evidence="9">mRNA cap methyltransferase</fullName>
    </alternativeName>
</protein>
<accession>R4XIP5</accession>
<keyword evidence="15" id="KW-1185">Reference proteome</keyword>
<dbReference type="STRING" id="1097556.R4XIP5"/>
<feature type="compositionally biased region" description="Polar residues" evidence="12">
    <location>
        <begin position="29"/>
        <end position="41"/>
    </location>
</feature>
<dbReference type="EC" id="2.1.1.56" evidence="2"/>
<feature type="compositionally biased region" description="Polar residues" evidence="12">
    <location>
        <begin position="1"/>
        <end position="10"/>
    </location>
</feature>
<reference evidence="14 15" key="1">
    <citation type="journal article" date="2013" name="MBio">
        <title>Genome sequencing of the plant pathogen Taphrina deformans, the causal agent of peach leaf curl.</title>
        <authorList>
            <person name="Cisse O.H."/>
            <person name="Almeida J.M.G.C.F."/>
            <person name="Fonseca A."/>
            <person name="Kumar A.A."/>
            <person name="Salojaervi J."/>
            <person name="Overmyer K."/>
            <person name="Hauser P.M."/>
            <person name="Pagni M."/>
        </authorList>
    </citation>
    <scope>NUCLEOTIDE SEQUENCE [LARGE SCALE GENOMIC DNA]</scope>
    <source>
        <strain evidence="15">PYCC 5710 / ATCC 11124 / CBS 356.35 / IMI 108563 / JCM 9778 / NBRC 8474</strain>
    </source>
</reference>
<dbReference type="GO" id="GO:0003723">
    <property type="term" value="F:RNA binding"/>
    <property type="evidence" value="ECO:0007669"/>
    <property type="project" value="UniProtKB-KW"/>
</dbReference>
<evidence type="ECO:0000256" key="10">
    <source>
        <dbReference type="ARBA" id="ARBA00044712"/>
    </source>
</evidence>
<evidence type="ECO:0000256" key="12">
    <source>
        <dbReference type="SAM" id="MobiDB-lite"/>
    </source>
</evidence>
<feature type="compositionally biased region" description="Basic and acidic residues" evidence="12">
    <location>
        <begin position="161"/>
        <end position="190"/>
    </location>
</feature>
<dbReference type="InterPro" id="IPR004971">
    <property type="entry name" value="mRNA_G-N7_MeTrfase_dom"/>
</dbReference>
<dbReference type="Gene3D" id="3.40.50.150">
    <property type="entry name" value="Vaccinia Virus protein VP39"/>
    <property type="match status" value="1"/>
</dbReference>
<evidence type="ECO:0000313" key="15">
    <source>
        <dbReference type="Proteomes" id="UP000013776"/>
    </source>
</evidence>
<keyword evidence="7" id="KW-0507">mRNA processing</keyword>
<dbReference type="SUPFAM" id="SSF53335">
    <property type="entry name" value="S-adenosyl-L-methionine-dependent methyltransferases"/>
    <property type="match status" value="1"/>
</dbReference>
<dbReference type="EMBL" id="CAHR02000229">
    <property type="protein sequence ID" value="CCG84374.1"/>
    <property type="molecule type" value="Genomic_DNA"/>
</dbReference>
<dbReference type="GO" id="GO:0004482">
    <property type="term" value="F:mRNA 5'-cap (guanine-N7-)-methyltransferase activity"/>
    <property type="evidence" value="ECO:0007669"/>
    <property type="project" value="UniProtKB-EC"/>
</dbReference>
<dbReference type="InterPro" id="IPR039753">
    <property type="entry name" value="RG7MT1"/>
</dbReference>
<dbReference type="GO" id="GO:0005634">
    <property type="term" value="C:nucleus"/>
    <property type="evidence" value="ECO:0007669"/>
    <property type="project" value="TreeGrafter"/>
</dbReference>
<dbReference type="PANTHER" id="PTHR12189">
    <property type="entry name" value="MRNA GUANINE-7- METHYLTRANSFERASE"/>
    <property type="match status" value="1"/>
</dbReference>
<keyword evidence="7" id="KW-0506">mRNA capping</keyword>
<comment type="function">
    <text evidence="1">Responsible for methylating the 5'-cap structure of mRNAs.</text>
</comment>
<dbReference type="InterPro" id="IPR029063">
    <property type="entry name" value="SAM-dependent_MTases_sf"/>
</dbReference>
<dbReference type="AlphaFoldDB" id="R4XIP5"/>
<dbReference type="PANTHER" id="PTHR12189:SF2">
    <property type="entry name" value="MRNA CAP GUANINE-N7 METHYLTRANSFERASE"/>
    <property type="match status" value="1"/>
</dbReference>
<sequence length="504" mass="57675">MSEGAANSQDFVKVHSRTVEQDAKEQDHGQTSTNGLDTALSSRVAMDGGASERKPISVSKLGRMKKRDPAEVALEKAESAKKRMDYCDGRARDSQPRSNEEDRRYDRYEDRDVQSSRKRSPTNDRTHGGPEHRKQDEHDEHVTTAEDRGAQPIKRQKRPGARRDPAEAEKERLETLRRQDESDRRAREAANLRNQYHRGSEVVRSHYNARPNQGRQQRNQSPIVNLRNFNNWIKSTLIRNFTPSGREQRVRVLDMGCGKGGDLMKWDKAEISSYTGIDLAEVSIDQARGRYEKMRNPRFYADFFAFDCFGQPLAQLLPPDRRMFDIVSMQFCLHYAFESEAKARQMLSNVACSLPRGGKFLGTIPSSDAIIAHINNLPTGQKEWGNDIYRVEFENQPPPGPDVVFRPPYGHRYTFYLKDAVDIVPEYVVPFNAFRALAEEYNLELLYHKGFHEVFEENCNDFDGGMLLDRMGVVKKDGSRGIEGDEKEACGFYAAFCFEKRGAK</sequence>
<evidence type="ECO:0000256" key="7">
    <source>
        <dbReference type="ARBA" id="ARBA00023042"/>
    </source>
</evidence>
<evidence type="ECO:0000256" key="2">
    <source>
        <dbReference type="ARBA" id="ARBA00011926"/>
    </source>
</evidence>
<evidence type="ECO:0000259" key="13">
    <source>
        <dbReference type="PROSITE" id="PS51562"/>
    </source>
</evidence>
<feature type="region of interest" description="Disordered" evidence="12">
    <location>
        <begin position="1"/>
        <end position="221"/>
    </location>
</feature>
<dbReference type="VEuPathDB" id="FungiDB:TAPDE_004825"/>
<feature type="compositionally biased region" description="Polar residues" evidence="12">
    <location>
        <begin position="210"/>
        <end position="221"/>
    </location>
</feature>
<evidence type="ECO:0000256" key="6">
    <source>
        <dbReference type="ARBA" id="ARBA00022884"/>
    </source>
</evidence>
<proteinExistence type="predicted"/>
<evidence type="ECO:0000256" key="3">
    <source>
        <dbReference type="ARBA" id="ARBA00022603"/>
    </source>
</evidence>
<comment type="caution">
    <text evidence="14">The sequence shown here is derived from an EMBL/GenBank/DDBJ whole genome shotgun (WGS) entry which is preliminary data.</text>
</comment>
<dbReference type="PROSITE" id="PS51562">
    <property type="entry name" value="RNA_CAP0_MT"/>
    <property type="match status" value="1"/>
</dbReference>
<comment type="catalytic activity">
    <reaction evidence="10">
        <text>a 5'-end (5'-triphosphoguanosine)-ribonucleoside in mRNA + S-adenosyl-L-methionine = a 5'-end (N(7)-methyl 5'-triphosphoguanosine)-ribonucleoside in mRNA + S-adenosyl-L-homocysteine</text>
        <dbReference type="Rhea" id="RHEA:67008"/>
        <dbReference type="Rhea" id="RHEA-COMP:17166"/>
        <dbReference type="Rhea" id="RHEA-COMP:17167"/>
        <dbReference type="ChEBI" id="CHEBI:57856"/>
        <dbReference type="ChEBI" id="CHEBI:59789"/>
        <dbReference type="ChEBI" id="CHEBI:156461"/>
        <dbReference type="ChEBI" id="CHEBI:167617"/>
        <dbReference type="EC" id="2.1.1.56"/>
    </reaction>
</comment>
<feature type="compositionally biased region" description="Basic and acidic residues" evidence="12">
    <location>
        <begin position="17"/>
        <end position="28"/>
    </location>
</feature>
<evidence type="ECO:0000256" key="5">
    <source>
        <dbReference type="ARBA" id="ARBA00022691"/>
    </source>
</evidence>
<dbReference type="OrthoDB" id="10248867at2759"/>
<name>R4XIP5_TAPDE</name>
<organism evidence="14 15">
    <name type="scientific">Taphrina deformans (strain PYCC 5710 / ATCC 11124 / CBS 356.35 / IMI 108563 / JCM 9778 / NBRC 8474)</name>
    <name type="common">Peach leaf curl fungus</name>
    <name type="synonym">Lalaria deformans</name>
    <dbReference type="NCBI Taxonomy" id="1097556"/>
    <lineage>
        <taxon>Eukaryota</taxon>
        <taxon>Fungi</taxon>
        <taxon>Dikarya</taxon>
        <taxon>Ascomycota</taxon>
        <taxon>Taphrinomycotina</taxon>
        <taxon>Taphrinomycetes</taxon>
        <taxon>Taphrinales</taxon>
        <taxon>Taphrinaceae</taxon>
        <taxon>Taphrina</taxon>
    </lineage>
</organism>
<keyword evidence="3" id="KW-0489">Methyltransferase</keyword>
<evidence type="ECO:0000256" key="1">
    <source>
        <dbReference type="ARBA" id="ARBA00003378"/>
    </source>
</evidence>
<dbReference type="eggNOG" id="KOG1975">
    <property type="taxonomic scope" value="Eukaryota"/>
</dbReference>
<dbReference type="Pfam" id="PF03291">
    <property type="entry name" value="mRNA_G-N7_MeTrfase"/>
    <property type="match status" value="1"/>
</dbReference>
<evidence type="ECO:0000256" key="9">
    <source>
        <dbReference type="ARBA" id="ARBA00033387"/>
    </source>
</evidence>
<feature type="domain" description="MRNA cap 0 methyltransferase" evidence="13">
    <location>
        <begin position="221"/>
        <end position="501"/>
    </location>
</feature>
<keyword evidence="4" id="KW-0808">Transferase</keyword>
<feature type="compositionally biased region" description="Basic and acidic residues" evidence="12">
    <location>
        <begin position="67"/>
        <end position="149"/>
    </location>
</feature>
<keyword evidence="6" id="KW-0694">RNA-binding</keyword>
<dbReference type="CDD" id="cd02440">
    <property type="entry name" value="AdoMet_MTases"/>
    <property type="match status" value="1"/>
</dbReference>
<evidence type="ECO:0000256" key="8">
    <source>
        <dbReference type="ARBA" id="ARBA00032772"/>
    </source>
</evidence>
<gene>
    <name evidence="14" type="ORF">TAPDE_004825</name>
</gene>
<evidence type="ECO:0000256" key="11">
    <source>
        <dbReference type="ARBA" id="ARBA00049739"/>
    </source>
</evidence>
<evidence type="ECO:0000256" key="4">
    <source>
        <dbReference type="ARBA" id="ARBA00022679"/>
    </source>
</evidence>
<keyword evidence="5" id="KW-0949">S-adenosyl-L-methionine</keyword>
<dbReference type="Proteomes" id="UP000013776">
    <property type="component" value="Unassembled WGS sequence"/>
</dbReference>